<dbReference type="SUPFAM" id="SSF53474">
    <property type="entry name" value="alpha/beta-Hydrolases"/>
    <property type="match status" value="1"/>
</dbReference>
<feature type="signal peptide" evidence="2">
    <location>
        <begin position="1"/>
        <end position="27"/>
    </location>
</feature>
<proteinExistence type="predicted"/>
<dbReference type="Pfam" id="PF02129">
    <property type="entry name" value="Peptidase_S15"/>
    <property type="match status" value="1"/>
</dbReference>
<dbReference type="InterPro" id="IPR013736">
    <property type="entry name" value="Xaa-Pro_dipept_C"/>
</dbReference>
<gene>
    <name evidence="4" type="ORF">H8K27_06940</name>
</gene>
<dbReference type="EMBL" id="JACOGC010000002">
    <property type="protein sequence ID" value="MBC3884858.1"/>
    <property type="molecule type" value="Genomic_DNA"/>
</dbReference>
<reference evidence="4 5" key="1">
    <citation type="submission" date="2020-08" db="EMBL/GenBank/DDBJ databases">
        <title>Novel species isolated from subtropical streams in China.</title>
        <authorList>
            <person name="Lu H."/>
        </authorList>
    </citation>
    <scope>NUCLEOTIDE SEQUENCE [LARGE SCALE GENOMIC DNA]</scope>
    <source>
        <strain evidence="4 5">FT31W</strain>
    </source>
</reference>
<dbReference type="RefSeq" id="WP_186862433.1">
    <property type="nucleotide sequence ID" value="NZ_JACOGC010000002.1"/>
</dbReference>
<sequence length="648" mass="73133">MIRIRISRLACLLLALAPAVLPLSVLADADDAIVKPGVRERYTKYEYRIPMRDGTRLFTVVYVPKDTAKTYPFLMIRTPYGSGVHDSGQARYGVDFYPNALGPSKEMEDSGYIFVSQDVRGRYMSEGVWQEMTPHLKALRQPGEGTESADMHDTVEWLLKNIPGNNGKVGIWGISYPGFYTSASIIDSHPAIKAASPQAPVTDLFMGDDSYHGGAFMLAANFDFYSNFTVEKNPTTLPGAWHPFDYGMQDGYAYFLKYQNLSQITAQLNEKQRELLLPTIAHNTYDDFWKSRNIAAHLKNIHAAVLTVGGWYDAEDLQGPLTTYQTIKNSQKEHYNGLVMGPWSHGGWGMADGKTLGHVSFDSKTGEYYRKRILFPFFEYYLKGNGNKPGAEATMFETGTNVWRSYPSWPPQQAKKQTLYFSANGSLSWNEPQEEFNTFDSYISDPKKPVPFISYTATGVPREYMVGDQRFSATRPDVLTYQTEPLEEDVTVAGPVEPALFVSTSGTDADWIVKLIDVYPAEYPEKNMGRDRMNDVPPPAMTMAGYQQLVRGEPLRGKFRNSFEKPEPFVPGKVAAIRYRMPDVLHTFRRGHRIMVQVQSSWFPLIDLNPQKFMDLATAKAEDFQAATQRIYRSPGQYSGIVLPVLPR</sequence>
<accession>A0ABR6YLV5</accession>
<dbReference type="Pfam" id="PF08530">
    <property type="entry name" value="PepX_C"/>
    <property type="match status" value="1"/>
</dbReference>
<protein>
    <submittedName>
        <fullName evidence="4">CocE/NonD family hydrolase</fullName>
    </submittedName>
</protein>
<evidence type="ECO:0000256" key="1">
    <source>
        <dbReference type="ARBA" id="ARBA00022801"/>
    </source>
</evidence>
<dbReference type="InterPro" id="IPR005674">
    <property type="entry name" value="CocE/Ser_esterase"/>
</dbReference>
<keyword evidence="2" id="KW-0732">Signal</keyword>
<keyword evidence="1 4" id="KW-0378">Hydrolase</keyword>
<organism evidence="4 5">
    <name type="scientific">Undibacterium griseum</name>
    <dbReference type="NCBI Taxonomy" id="2762295"/>
    <lineage>
        <taxon>Bacteria</taxon>
        <taxon>Pseudomonadati</taxon>
        <taxon>Pseudomonadota</taxon>
        <taxon>Betaproteobacteria</taxon>
        <taxon>Burkholderiales</taxon>
        <taxon>Oxalobacteraceae</taxon>
        <taxon>Undibacterium</taxon>
    </lineage>
</organism>
<comment type="caution">
    <text evidence="4">The sequence shown here is derived from an EMBL/GenBank/DDBJ whole genome shotgun (WGS) entry which is preliminary data.</text>
</comment>
<dbReference type="InterPro" id="IPR029058">
    <property type="entry name" value="AB_hydrolase_fold"/>
</dbReference>
<dbReference type="NCBIfam" id="TIGR00976">
    <property type="entry name" value="CocE_NonD"/>
    <property type="match status" value="1"/>
</dbReference>
<dbReference type="InterPro" id="IPR000383">
    <property type="entry name" value="Xaa-Pro-like_dom"/>
</dbReference>
<evidence type="ECO:0000259" key="3">
    <source>
        <dbReference type="SMART" id="SM00939"/>
    </source>
</evidence>
<feature type="domain" description="Xaa-Pro dipeptidyl-peptidase C-terminal" evidence="3">
    <location>
        <begin position="375"/>
        <end position="642"/>
    </location>
</feature>
<dbReference type="Gene3D" id="3.40.50.1820">
    <property type="entry name" value="alpha/beta hydrolase"/>
    <property type="match status" value="1"/>
</dbReference>
<keyword evidence="5" id="KW-1185">Reference proteome</keyword>
<evidence type="ECO:0000313" key="4">
    <source>
        <dbReference type="EMBL" id="MBC3884858.1"/>
    </source>
</evidence>
<dbReference type="Proteomes" id="UP000613113">
    <property type="component" value="Unassembled WGS sequence"/>
</dbReference>
<evidence type="ECO:0000313" key="5">
    <source>
        <dbReference type="Proteomes" id="UP000613113"/>
    </source>
</evidence>
<name>A0ABR6YLV5_9BURK</name>
<dbReference type="GO" id="GO:0016787">
    <property type="term" value="F:hydrolase activity"/>
    <property type="evidence" value="ECO:0007669"/>
    <property type="project" value="UniProtKB-KW"/>
</dbReference>
<evidence type="ECO:0000256" key="2">
    <source>
        <dbReference type="SAM" id="SignalP"/>
    </source>
</evidence>
<dbReference type="Gene3D" id="2.60.120.260">
    <property type="entry name" value="Galactose-binding domain-like"/>
    <property type="match status" value="1"/>
</dbReference>
<dbReference type="InterPro" id="IPR008979">
    <property type="entry name" value="Galactose-bd-like_sf"/>
</dbReference>
<dbReference type="SUPFAM" id="SSF49785">
    <property type="entry name" value="Galactose-binding domain-like"/>
    <property type="match status" value="1"/>
</dbReference>
<dbReference type="SMART" id="SM00939">
    <property type="entry name" value="PepX_C"/>
    <property type="match status" value="1"/>
</dbReference>
<feature type="chain" id="PRO_5047365961" evidence="2">
    <location>
        <begin position="28"/>
        <end position="648"/>
    </location>
</feature>
<dbReference type="Gene3D" id="1.10.3020.10">
    <property type="entry name" value="alpha-amino acid ester hydrolase ( Helical cap domain)"/>
    <property type="match status" value="1"/>
</dbReference>